<dbReference type="AlphaFoldDB" id="A0A8D8XLG3"/>
<keyword evidence="1" id="KW-0472">Membrane</keyword>
<keyword evidence="1" id="KW-0812">Transmembrane</keyword>
<accession>A0A8D8XLG3</accession>
<proteinExistence type="predicted"/>
<keyword evidence="1" id="KW-1133">Transmembrane helix</keyword>
<dbReference type="EMBL" id="HBUF01338992">
    <property type="protein sequence ID" value="CAG6699349.1"/>
    <property type="molecule type" value="Transcribed_RNA"/>
</dbReference>
<name>A0A8D8XLG3_9HEMI</name>
<feature type="transmembrane region" description="Helical" evidence="1">
    <location>
        <begin position="43"/>
        <end position="67"/>
    </location>
</feature>
<reference evidence="2" key="1">
    <citation type="submission" date="2021-05" db="EMBL/GenBank/DDBJ databases">
        <authorList>
            <person name="Alioto T."/>
            <person name="Alioto T."/>
            <person name="Gomez Garrido J."/>
        </authorList>
    </citation>
    <scope>NUCLEOTIDE SEQUENCE</scope>
</reference>
<evidence type="ECO:0000313" key="2">
    <source>
        <dbReference type="EMBL" id="CAG6699349.1"/>
    </source>
</evidence>
<protein>
    <submittedName>
        <fullName evidence="2">Uncharacterized protein</fullName>
    </submittedName>
</protein>
<feature type="transmembrane region" description="Helical" evidence="1">
    <location>
        <begin position="19"/>
        <end position="36"/>
    </location>
</feature>
<sequence length="212" mass="23890">MAHGNIQEKRTTEINFNNFFSGFCLFFVFVYHNLVYSFSSISVVWSWGWGVVLWGNWGSTVGNWLWLFNQLWEGGDGSGDFLWDWGWGWQMSGLWLETFLVSGVLELVALAVWSGVGESSLGNLGFDFGLTSVLQVSRFLSSDSVASLETVLVGTVWVDYCVLLQDSGWCGLRRVLWLGRVLLGASHGHGQSRCEDQKLHVEFSLYSPKHTQ</sequence>
<evidence type="ECO:0000256" key="1">
    <source>
        <dbReference type="SAM" id="Phobius"/>
    </source>
</evidence>
<organism evidence="2">
    <name type="scientific">Cacopsylla melanoneura</name>
    <dbReference type="NCBI Taxonomy" id="428564"/>
    <lineage>
        <taxon>Eukaryota</taxon>
        <taxon>Metazoa</taxon>
        <taxon>Ecdysozoa</taxon>
        <taxon>Arthropoda</taxon>
        <taxon>Hexapoda</taxon>
        <taxon>Insecta</taxon>
        <taxon>Pterygota</taxon>
        <taxon>Neoptera</taxon>
        <taxon>Paraneoptera</taxon>
        <taxon>Hemiptera</taxon>
        <taxon>Sternorrhyncha</taxon>
        <taxon>Psylloidea</taxon>
        <taxon>Psyllidae</taxon>
        <taxon>Psyllinae</taxon>
        <taxon>Cacopsylla</taxon>
    </lineage>
</organism>
<dbReference type="EMBL" id="HBUF01339002">
    <property type="protein sequence ID" value="CAG6699378.1"/>
    <property type="molecule type" value="Transcribed_RNA"/>
</dbReference>